<evidence type="ECO:0000313" key="1">
    <source>
        <dbReference type="EMBL" id="KAF0895172.1"/>
    </source>
</evidence>
<organism evidence="1 2">
    <name type="scientific">Oryza meyeriana var. granulata</name>
    <dbReference type="NCBI Taxonomy" id="110450"/>
    <lineage>
        <taxon>Eukaryota</taxon>
        <taxon>Viridiplantae</taxon>
        <taxon>Streptophyta</taxon>
        <taxon>Embryophyta</taxon>
        <taxon>Tracheophyta</taxon>
        <taxon>Spermatophyta</taxon>
        <taxon>Magnoliopsida</taxon>
        <taxon>Liliopsida</taxon>
        <taxon>Poales</taxon>
        <taxon>Poaceae</taxon>
        <taxon>BOP clade</taxon>
        <taxon>Oryzoideae</taxon>
        <taxon>Oryzeae</taxon>
        <taxon>Oryzinae</taxon>
        <taxon>Oryza</taxon>
        <taxon>Oryza meyeriana</taxon>
    </lineage>
</organism>
<dbReference type="Proteomes" id="UP000479710">
    <property type="component" value="Unassembled WGS sequence"/>
</dbReference>
<proteinExistence type="predicted"/>
<accession>A0A6G1C4S8</accession>
<gene>
    <name evidence="1" type="ORF">E2562_006873</name>
</gene>
<dbReference type="AlphaFoldDB" id="A0A6G1C4S8"/>
<name>A0A6G1C4S8_9ORYZ</name>
<sequence>MVAFSSCPAAANANGATGTTLSFTAWGSFTARMAAPCTLAWGRGARYVHEPEDKAPPSTTVVFGHDLARCPGNQQL</sequence>
<dbReference type="EMBL" id="SPHZ02000010">
    <property type="protein sequence ID" value="KAF0895172.1"/>
    <property type="molecule type" value="Genomic_DNA"/>
</dbReference>
<keyword evidence="2" id="KW-1185">Reference proteome</keyword>
<evidence type="ECO:0000313" key="2">
    <source>
        <dbReference type="Proteomes" id="UP000479710"/>
    </source>
</evidence>
<protein>
    <submittedName>
        <fullName evidence="1">Uncharacterized protein</fullName>
    </submittedName>
</protein>
<reference evidence="1 2" key="1">
    <citation type="submission" date="2019-11" db="EMBL/GenBank/DDBJ databases">
        <title>Whole genome sequence of Oryza granulata.</title>
        <authorList>
            <person name="Li W."/>
        </authorList>
    </citation>
    <scope>NUCLEOTIDE SEQUENCE [LARGE SCALE GENOMIC DNA]</scope>
    <source>
        <strain evidence="2">cv. Menghai</strain>
        <tissue evidence="1">Leaf</tissue>
    </source>
</reference>
<comment type="caution">
    <text evidence="1">The sequence shown here is derived from an EMBL/GenBank/DDBJ whole genome shotgun (WGS) entry which is preliminary data.</text>
</comment>